<sequence length="155" mass="17902">MSQSFVDPTPRWRALRGSPELRPYNSLPRGQDINNYPSLVLHQTNLKNQHLSCDSSSSPPRRRSPTRRTHSEDVYNERGISPIRADVKENEEKEIKDLSAAENTVKRQVRVNPLMRLAENKQDKGRTSSPRRKSQKTEAKENMKHENVEQDKGMV</sequence>
<evidence type="ECO:0000313" key="3">
    <source>
        <dbReference type="Proteomes" id="UP001162156"/>
    </source>
</evidence>
<feature type="region of interest" description="Disordered" evidence="1">
    <location>
        <begin position="1"/>
        <end position="155"/>
    </location>
</feature>
<evidence type="ECO:0000313" key="2">
    <source>
        <dbReference type="EMBL" id="KAJ8935267.1"/>
    </source>
</evidence>
<protein>
    <submittedName>
        <fullName evidence="2">Uncharacterized protein</fullName>
    </submittedName>
</protein>
<dbReference type="AlphaFoldDB" id="A0AAV8X9M1"/>
<feature type="compositionally biased region" description="Polar residues" evidence="1">
    <location>
        <begin position="32"/>
        <end position="54"/>
    </location>
</feature>
<dbReference type="Proteomes" id="UP001162156">
    <property type="component" value="Unassembled WGS sequence"/>
</dbReference>
<proteinExistence type="predicted"/>
<evidence type="ECO:0000256" key="1">
    <source>
        <dbReference type="SAM" id="MobiDB-lite"/>
    </source>
</evidence>
<name>A0AAV8X9M1_9CUCU</name>
<accession>A0AAV8X9M1</accession>
<organism evidence="2 3">
    <name type="scientific">Rhamnusium bicolor</name>
    <dbReference type="NCBI Taxonomy" id="1586634"/>
    <lineage>
        <taxon>Eukaryota</taxon>
        <taxon>Metazoa</taxon>
        <taxon>Ecdysozoa</taxon>
        <taxon>Arthropoda</taxon>
        <taxon>Hexapoda</taxon>
        <taxon>Insecta</taxon>
        <taxon>Pterygota</taxon>
        <taxon>Neoptera</taxon>
        <taxon>Endopterygota</taxon>
        <taxon>Coleoptera</taxon>
        <taxon>Polyphaga</taxon>
        <taxon>Cucujiformia</taxon>
        <taxon>Chrysomeloidea</taxon>
        <taxon>Cerambycidae</taxon>
        <taxon>Lepturinae</taxon>
        <taxon>Rhagiini</taxon>
        <taxon>Rhamnusium</taxon>
    </lineage>
</organism>
<feature type="compositionally biased region" description="Basic and acidic residues" evidence="1">
    <location>
        <begin position="135"/>
        <end position="155"/>
    </location>
</feature>
<keyword evidence="3" id="KW-1185">Reference proteome</keyword>
<comment type="caution">
    <text evidence="2">The sequence shown here is derived from an EMBL/GenBank/DDBJ whole genome shotgun (WGS) entry which is preliminary data.</text>
</comment>
<dbReference type="EMBL" id="JANEYF010003597">
    <property type="protein sequence ID" value="KAJ8935267.1"/>
    <property type="molecule type" value="Genomic_DNA"/>
</dbReference>
<gene>
    <name evidence="2" type="ORF">NQ314_012909</name>
</gene>
<reference evidence="2" key="1">
    <citation type="journal article" date="2023" name="Insect Mol. Biol.">
        <title>Genome sequencing provides insights into the evolution of gene families encoding plant cell wall-degrading enzymes in longhorned beetles.</title>
        <authorList>
            <person name="Shin N.R."/>
            <person name="Okamura Y."/>
            <person name="Kirsch R."/>
            <person name="Pauchet Y."/>
        </authorList>
    </citation>
    <scope>NUCLEOTIDE SEQUENCE</scope>
    <source>
        <strain evidence="2">RBIC_L_NR</strain>
    </source>
</reference>
<feature type="compositionally biased region" description="Basic and acidic residues" evidence="1">
    <location>
        <begin position="85"/>
        <end position="99"/>
    </location>
</feature>